<dbReference type="Proteomes" id="UP000246410">
    <property type="component" value="Unassembled WGS sequence"/>
</dbReference>
<dbReference type="EMBL" id="QGTL01000003">
    <property type="protein sequence ID" value="PWV77840.1"/>
    <property type="molecule type" value="Genomic_DNA"/>
</dbReference>
<sequence>MAKHRRSKQKAPVDYGVLLVAASVIAGALFLVSRVWRAS</sequence>
<keyword evidence="1" id="KW-0812">Transmembrane</keyword>
<reference evidence="2 3" key="1">
    <citation type="submission" date="2018-05" db="EMBL/GenBank/DDBJ databases">
        <title>Genomic Encyclopedia of Type Strains, Phase IV (KMG-IV): sequencing the most valuable type-strain genomes for metagenomic binning, comparative biology and taxonomic classification.</title>
        <authorList>
            <person name="Goeker M."/>
        </authorList>
    </citation>
    <scope>NUCLEOTIDE SEQUENCE [LARGE SCALE GENOMIC DNA]</scope>
    <source>
        <strain evidence="2 3">DSM 44717</strain>
    </source>
</reference>
<feature type="transmembrane region" description="Helical" evidence="1">
    <location>
        <begin position="12"/>
        <end position="36"/>
    </location>
</feature>
<organism evidence="2 3">
    <name type="scientific">Nocardia neocaledoniensis</name>
    <dbReference type="NCBI Taxonomy" id="236511"/>
    <lineage>
        <taxon>Bacteria</taxon>
        <taxon>Bacillati</taxon>
        <taxon>Actinomycetota</taxon>
        <taxon>Actinomycetes</taxon>
        <taxon>Mycobacteriales</taxon>
        <taxon>Nocardiaceae</taxon>
        <taxon>Nocardia</taxon>
    </lineage>
</organism>
<keyword evidence="3" id="KW-1185">Reference proteome</keyword>
<evidence type="ECO:0000256" key="1">
    <source>
        <dbReference type="SAM" id="Phobius"/>
    </source>
</evidence>
<gene>
    <name evidence="2" type="ORF">DFR69_103440</name>
</gene>
<protein>
    <submittedName>
        <fullName evidence="2">Uncharacterized protein</fullName>
    </submittedName>
</protein>
<proteinExistence type="predicted"/>
<accession>A0A317NRB5</accession>
<keyword evidence="1" id="KW-0472">Membrane</keyword>
<comment type="caution">
    <text evidence="2">The sequence shown here is derived from an EMBL/GenBank/DDBJ whole genome shotgun (WGS) entry which is preliminary data.</text>
</comment>
<evidence type="ECO:0000313" key="2">
    <source>
        <dbReference type="EMBL" id="PWV77840.1"/>
    </source>
</evidence>
<keyword evidence="1" id="KW-1133">Transmembrane helix</keyword>
<evidence type="ECO:0000313" key="3">
    <source>
        <dbReference type="Proteomes" id="UP000246410"/>
    </source>
</evidence>
<name>A0A317NRB5_9NOCA</name>
<dbReference type="AlphaFoldDB" id="A0A317NRB5"/>